<dbReference type="Pfam" id="PF02225">
    <property type="entry name" value="PA"/>
    <property type="match status" value="1"/>
</dbReference>
<evidence type="ECO:0000259" key="3">
    <source>
        <dbReference type="Pfam" id="PF02225"/>
    </source>
</evidence>
<dbReference type="EMBL" id="JARPUR010000002">
    <property type="protein sequence ID" value="KAK4882766.1"/>
    <property type="molecule type" value="Genomic_DNA"/>
</dbReference>
<evidence type="ECO:0000313" key="5">
    <source>
        <dbReference type="Proteomes" id="UP001353858"/>
    </source>
</evidence>
<dbReference type="Gene3D" id="3.50.30.30">
    <property type="match status" value="1"/>
</dbReference>
<keyword evidence="2" id="KW-0325">Glycoprotein</keyword>
<evidence type="ECO:0000256" key="1">
    <source>
        <dbReference type="ARBA" id="ARBA00022729"/>
    </source>
</evidence>
<evidence type="ECO:0000256" key="2">
    <source>
        <dbReference type="ARBA" id="ARBA00023180"/>
    </source>
</evidence>
<name>A0AAN7SB15_9COLE</name>
<protein>
    <recommendedName>
        <fullName evidence="3">PA domain-containing protein</fullName>
    </recommendedName>
</protein>
<dbReference type="PANTHER" id="PTHR22702">
    <property type="entry name" value="PROTEASE-ASSOCIATED DOMAIN-CONTAINING PROTEIN"/>
    <property type="match status" value="1"/>
</dbReference>
<feature type="domain" description="PA" evidence="3">
    <location>
        <begin position="123"/>
        <end position="209"/>
    </location>
</feature>
<dbReference type="InterPro" id="IPR003137">
    <property type="entry name" value="PA_domain"/>
</dbReference>
<dbReference type="InterPro" id="IPR046450">
    <property type="entry name" value="PA_dom_sf"/>
</dbReference>
<dbReference type="PANTHER" id="PTHR22702:SF1">
    <property type="entry name" value="PROTEASE-ASSOCIATED DOMAIN-CONTAINING PROTEIN 1"/>
    <property type="match status" value="1"/>
</dbReference>
<keyword evidence="1" id="KW-0732">Signal</keyword>
<keyword evidence="5" id="KW-1185">Reference proteome</keyword>
<comment type="caution">
    <text evidence="4">The sequence shown here is derived from an EMBL/GenBank/DDBJ whole genome shotgun (WGS) entry which is preliminary data.</text>
</comment>
<proteinExistence type="predicted"/>
<sequence>MYNKIFVNYESTFVFFFYDEHGPSPDLNPKIKNESGISSETRHIPKRKGAHFFQAAWGQETASYASSGPNNLHMQDGVTAAEIIGSDIFFEIIDPIELEYTYRIRPAKDFGAPFNASFHIQNVPLVPVEPEYCCDIPDNVEDIKGNVVLIERGECSFKVKTLIAERAGARAVIITDIRKPVEDYYIEMIDDDTLEEAHIPAGFLMGKNGFIIRKTLKKLQRSFAIINLPVNLTFTPIHEINQPPWLGW</sequence>
<organism evidence="4 5">
    <name type="scientific">Aquatica leii</name>
    <dbReference type="NCBI Taxonomy" id="1421715"/>
    <lineage>
        <taxon>Eukaryota</taxon>
        <taxon>Metazoa</taxon>
        <taxon>Ecdysozoa</taxon>
        <taxon>Arthropoda</taxon>
        <taxon>Hexapoda</taxon>
        <taxon>Insecta</taxon>
        <taxon>Pterygota</taxon>
        <taxon>Neoptera</taxon>
        <taxon>Endopterygota</taxon>
        <taxon>Coleoptera</taxon>
        <taxon>Polyphaga</taxon>
        <taxon>Elateriformia</taxon>
        <taxon>Elateroidea</taxon>
        <taxon>Lampyridae</taxon>
        <taxon>Luciolinae</taxon>
        <taxon>Aquatica</taxon>
    </lineage>
</organism>
<dbReference type="AlphaFoldDB" id="A0AAN7SB15"/>
<reference evidence="5" key="1">
    <citation type="submission" date="2023-01" db="EMBL/GenBank/DDBJ databases">
        <title>Key to firefly adult light organ development and bioluminescence: homeobox transcription factors regulate luciferase expression and transportation to peroxisome.</title>
        <authorList>
            <person name="Fu X."/>
        </authorList>
    </citation>
    <scope>NUCLEOTIDE SEQUENCE [LARGE SCALE GENOMIC DNA]</scope>
</reference>
<dbReference type="Proteomes" id="UP001353858">
    <property type="component" value="Unassembled WGS sequence"/>
</dbReference>
<gene>
    <name evidence="4" type="ORF">RN001_006085</name>
</gene>
<accession>A0AAN7SB15</accession>
<evidence type="ECO:0000313" key="4">
    <source>
        <dbReference type="EMBL" id="KAK4882766.1"/>
    </source>
</evidence>
<dbReference type="SUPFAM" id="SSF52025">
    <property type="entry name" value="PA domain"/>
    <property type="match status" value="1"/>
</dbReference>